<dbReference type="RefSeq" id="WP_259630278.1">
    <property type="nucleotide sequence ID" value="NZ_JANYMP010000056.1"/>
</dbReference>
<evidence type="ECO:0000259" key="1">
    <source>
        <dbReference type="Pfam" id="PF19054"/>
    </source>
</evidence>
<dbReference type="InterPro" id="IPR043917">
    <property type="entry name" value="DUF5753"/>
</dbReference>
<accession>A0A9X2VXU9</accession>
<feature type="domain" description="DUF5753" evidence="1">
    <location>
        <begin position="112"/>
        <end position="282"/>
    </location>
</feature>
<reference evidence="2" key="1">
    <citation type="submission" date="2022-08" db="EMBL/GenBank/DDBJ databases">
        <authorList>
            <person name="Tistechok S."/>
            <person name="Samborskyy M."/>
            <person name="Roman I."/>
        </authorList>
    </citation>
    <scope>NUCLEOTIDE SEQUENCE</scope>
    <source>
        <strain evidence="2">DSM 103496</strain>
    </source>
</reference>
<gene>
    <name evidence="2" type="ORF">NZH93_49075</name>
</gene>
<protein>
    <submittedName>
        <fullName evidence="2">Helix-turn-helix domain-containing protein</fullName>
    </submittedName>
</protein>
<dbReference type="EMBL" id="JANYMP010000056">
    <property type="protein sequence ID" value="MCS7484833.1"/>
    <property type="molecule type" value="Genomic_DNA"/>
</dbReference>
<keyword evidence="3" id="KW-1185">Reference proteome</keyword>
<name>A0A9X2VXU9_9PSEU</name>
<evidence type="ECO:0000313" key="3">
    <source>
        <dbReference type="Proteomes" id="UP001141259"/>
    </source>
</evidence>
<dbReference type="Pfam" id="PF19054">
    <property type="entry name" value="DUF5753"/>
    <property type="match status" value="1"/>
</dbReference>
<dbReference type="Pfam" id="PF13560">
    <property type="entry name" value="HTH_31"/>
    <property type="match status" value="1"/>
</dbReference>
<organism evidence="2 3">
    <name type="scientific">Umezawaea endophytica</name>
    <dbReference type="NCBI Taxonomy" id="1654476"/>
    <lineage>
        <taxon>Bacteria</taxon>
        <taxon>Bacillati</taxon>
        <taxon>Actinomycetota</taxon>
        <taxon>Actinomycetes</taxon>
        <taxon>Pseudonocardiales</taxon>
        <taxon>Pseudonocardiaceae</taxon>
        <taxon>Umezawaea</taxon>
    </lineage>
</organism>
<sequence>MSSLGKPAEKQRLVTAAARELGEELRRERARAGLSATFVSDTLEWSLAKLSKLECGWRGTDEWDVGTLLGIYGASRSVRDRILKLVRAQGDEWLVRDRTGGRPDELLCWRVHEALALRIDYYEPLAIPLFLRTDQYARGLSNDAARSCDPVELPMNSDLTDFRTRVGSAGPEVSAFINEAVLRLVVVESAVMHDQLMHLAFQCDLGDVHLRIVPLSAGIDGVLRHAGALMSLPEPSKQLACMETDAVTVFSEQDRAVEVLRRKFSSLDGLALGPAESREVFDHWADVYDEGKLVP</sequence>
<dbReference type="AlphaFoldDB" id="A0A9X2VXU9"/>
<proteinExistence type="predicted"/>
<evidence type="ECO:0000313" key="2">
    <source>
        <dbReference type="EMBL" id="MCS7484833.1"/>
    </source>
</evidence>
<dbReference type="Proteomes" id="UP001141259">
    <property type="component" value="Unassembled WGS sequence"/>
</dbReference>
<comment type="caution">
    <text evidence="2">The sequence shown here is derived from an EMBL/GenBank/DDBJ whole genome shotgun (WGS) entry which is preliminary data.</text>
</comment>